<name>A0ABS4KJP2_9FIRM</name>
<dbReference type="EMBL" id="JAGGLI010000010">
    <property type="protein sequence ID" value="MBP2027346.1"/>
    <property type="molecule type" value="Genomic_DNA"/>
</dbReference>
<proteinExistence type="predicted"/>
<evidence type="ECO:0000313" key="1">
    <source>
        <dbReference type="EMBL" id="MBP2027346.1"/>
    </source>
</evidence>
<sequence length="47" mass="5708">MKEKDICRDIQAKSDFRRDYERRRISSLLTKVVHKIKVENTKKTSKQ</sequence>
<evidence type="ECO:0000313" key="2">
    <source>
        <dbReference type="Proteomes" id="UP001314903"/>
    </source>
</evidence>
<protein>
    <submittedName>
        <fullName evidence="1">Uncharacterized protein</fullName>
    </submittedName>
</protein>
<keyword evidence="2" id="KW-1185">Reference proteome</keyword>
<comment type="caution">
    <text evidence="1">The sequence shown here is derived from an EMBL/GenBank/DDBJ whole genome shotgun (WGS) entry which is preliminary data.</text>
</comment>
<dbReference type="RefSeq" id="WP_209660365.1">
    <property type="nucleotide sequence ID" value="NZ_JAGGLI010000010.1"/>
</dbReference>
<reference evidence="1 2" key="1">
    <citation type="submission" date="2021-03" db="EMBL/GenBank/DDBJ databases">
        <title>Genomic Encyclopedia of Type Strains, Phase IV (KMG-IV): sequencing the most valuable type-strain genomes for metagenomic binning, comparative biology and taxonomic classification.</title>
        <authorList>
            <person name="Goeker M."/>
        </authorList>
    </citation>
    <scope>NUCLEOTIDE SEQUENCE [LARGE SCALE GENOMIC DNA]</scope>
    <source>
        <strain evidence="1 2">DSM 27512</strain>
    </source>
</reference>
<dbReference type="Proteomes" id="UP001314903">
    <property type="component" value="Unassembled WGS sequence"/>
</dbReference>
<gene>
    <name evidence="1" type="ORF">J2Z35_001140</name>
</gene>
<organism evidence="1 2">
    <name type="scientific">Acetoanaerobium pronyense</name>
    <dbReference type="NCBI Taxonomy" id="1482736"/>
    <lineage>
        <taxon>Bacteria</taxon>
        <taxon>Bacillati</taxon>
        <taxon>Bacillota</taxon>
        <taxon>Clostridia</taxon>
        <taxon>Peptostreptococcales</taxon>
        <taxon>Filifactoraceae</taxon>
        <taxon>Acetoanaerobium</taxon>
    </lineage>
</organism>
<accession>A0ABS4KJP2</accession>